<organism evidence="4 5">
    <name type="scientific">Penicillium desertorum</name>
    <dbReference type="NCBI Taxonomy" id="1303715"/>
    <lineage>
        <taxon>Eukaryota</taxon>
        <taxon>Fungi</taxon>
        <taxon>Dikarya</taxon>
        <taxon>Ascomycota</taxon>
        <taxon>Pezizomycotina</taxon>
        <taxon>Eurotiomycetes</taxon>
        <taxon>Eurotiomycetidae</taxon>
        <taxon>Eurotiales</taxon>
        <taxon>Aspergillaceae</taxon>
        <taxon>Penicillium</taxon>
    </lineage>
</organism>
<comment type="caution">
    <text evidence="4">The sequence shown here is derived from an EMBL/GenBank/DDBJ whole genome shotgun (WGS) entry which is preliminary data.</text>
</comment>
<feature type="transmembrane region" description="Helical" evidence="2">
    <location>
        <begin position="435"/>
        <end position="457"/>
    </location>
</feature>
<proteinExistence type="predicted"/>
<reference evidence="4" key="1">
    <citation type="submission" date="2022-12" db="EMBL/GenBank/DDBJ databases">
        <authorList>
            <person name="Petersen C."/>
        </authorList>
    </citation>
    <scope>NUCLEOTIDE SEQUENCE</scope>
    <source>
        <strain evidence="4">IBT 17660</strain>
    </source>
</reference>
<feature type="transmembrane region" description="Helical" evidence="2">
    <location>
        <begin position="532"/>
        <end position="553"/>
    </location>
</feature>
<feature type="transmembrane region" description="Helical" evidence="2">
    <location>
        <begin position="324"/>
        <end position="350"/>
    </location>
</feature>
<evidence type="ECO:0000313" key="5">
    <source>
        <dbReference type="Proteomes" id="UP001147760"/>
    </source>
</evidence>
<dbReference type="OrthoDB" id="5406607at2759"/>
<dbReference type="EMBL" id="JAPWDO010000007">
    <property type="protein sequence ID" value="KAJ5462258.1"/>
    <property type="molecule type" value="Genomic_DNA"/>
</dbReference>
<gene>
    <name evidence="4" type="ORF">N7530_010463</name>
</gene>
<feature type="compositionally biased region" description="Low complexity" evidence="1">
    <location>
        <begin position="178"/>
        <end position="199"/>
    </location>
</feature>
<keyword evidence="5" id="KW-1185">Reference proteome</keyword>
<keyword evidence="2" id="KW-0472">Membrane</keyword>
<reference evidence="4" key="2">
    <citation type="journal article" date="2023" name="IMA Fungus">
        <title>Comparative genomic study of the Penicillium genus elucidates a diverse pangenome and 15 lateral gene transfer events.</title>
        <authorList>
            <person name="Petersen C."/>
            <person name="Sorensen T."/>
            <person name="Nielsen M.R."/>
            <person name="Sondergaard T.E."/>
            <person name="Sorensen J.L."/>
            <person name="Fitzpatrick D.A."/>
            <person name="Frisvad J.C."/>
            <person name="Nielsen K.L."/>
        </authorList>
    </citation>
    <scope>NUCLEOTIDE SEQUENCE</scope>
    <source>
        <strain evidence="4">IBT 17660</strain>
    </source>
</reference>
<feature type="transmembrane region" description="Helical" evidence="2">
    <location>
        <begin position="469"/>
        <end position="488"/>
    </location>
</feature>
<evidence type="ECO:0000256" key="3">
    <source>
        <dbReference type="SAM" id="SignalP"/>
    </source>
</evidence>
<name>A0A9W9WI18_9EURO</name>
<keyword evidence="3" id="KW-0732">Signal</keyword>
<dbReference type="AlphaFoldDB" id="A0A9W9WI18"/>
<sequence length="569" mass="63833">MLYLELLTLFSSFAVGKLIDVPDSTKEPEEGIICFPLPWYRIAIFFLVNYVAHAATIVPFPGQPTLLGFLDFLTAVFLPYSGLWRGASLIWRSLLFSGTRWNRVWNQPGLRAKYKEFTRCNPLEDAARAGALAVIVRSYKKWFPRPNEVVKGSTASLKRIPDPQQRHGSGVDEQLPLTRGSTVSNGGSSTTLTTQSRGSSCHRGLGMPILPKEMIESPIVDPGFGEMRKVHGLVHLPNEYTIAILPFDAKVELNGPGDQYRPYFAASQEPIPRTYQRSILSSSYNVPRTLIAIVQVFFAIYSLTTPSNMAQIRKYGFASFSLTVLPYLVMSLTNLFASLITPSYPALYLVRSEEMDEAERRGARFDGVIGSLDQSVTSDDVFTATYTNSGVKFDLPGGNAIDESEGAEYEFRPFSCSPFETSDDRKPVAKHQVRWLGFAFFLFLVLIPLAVFGALTGFKGKESSTLDQISMMLWFGFDCVYGLGVPKLRQLLLRRFLKMSDPGSLPFDRDSDFDRDRRDPDFHGRYKKSAKLYAVFAFIIVFVFCGPSVWGFISTVNMLYDWGSCFQLN</sequence>
<evidence type="ECO:0000256" key="2">
    <source>
        <dbReference type="SAM" id="Phobius"/>
    </source>
</evidence>
<dbReference type="Proteomes" id="UP001147760">
    <property type="component" value="Unassembled WGS sequence"/>
</dbReference>
<evidence type="ECO:0000313" key="4">
    <source>
        <dbReference type="EMBL" id="KAJ5462258.1"/>
    </source>
</evidence>
<feature type="signal peptide" evidence="3">
    <location>
        <begin position="1"/>
        <end position="16"/>
    </location>
</feature>
<feature type="chain" id="PRO_5040834719" evidence="3">
    <location>
        <begin position="17"/>
        <end position="569"/>
    </location>
</feature>
<feature type="region of interest" description="Disordered" evidence="1">
    <location>
        <begin position="159"/>
        <end position="202"/>
    </location>
</feature>
<accession>A0A9W9WI18</accession>
<protein>
    <submittedName>
        <fullName evidence="4">Uncharacterized protein</fullName>
    </submittedName>
</protein>
<keyword evidence="2" id="KW-0812">Transmembrane</keyword>
<evidence type="ECO:0000256" key="1">
    <source>
        <dbReference type="SAM" id="MobiDB-lite"/>
    </source>
</evidence>
<keyword evidence="2" id="KW-1133">Transmembrane helix</keyword>